<sequence>MFALLHHDGGAVAPLTAITLPVLLGLVGLGVETGMWYADKRVLQVQADAAAMGGAFEVADGGQASSAAARDAARNGFSQANGGSLSVAVPPGSGAYAGDSSAVEVTVSRSRTLLFAGLFLGGDAVTIRARAVARVIQNGQACVLALEGVQSQALYFTGSATINLIGCGVAANSTSAQAMQVSGSATLNTDWVDLVGNYSVSGSGVLNSAATPRTGISPIADPFADLPSPSTGSCLKTGYKSKAQQSETLQPGTYCDGMEIGSQGDVTLSPGTYVVKGGTFKVNGNASLTGSGVTIILTGTGSDYALADINGGASISLTAPSTGDYAGIAFYQDRNAPTGPDNKFNGGSTMNINGAIYFPRQEVKFTGGNATGGGCTRIVAREVVFTGSADMENNCAALGLDTSTTSVRLVE</sequence>
<evidence type="ECO:0000259" key="2">
    <source>
        <dbReference type="Pfam" id="PF13400"/>
    </source>
</evidence>
<evidence type="ECO:0000313" key="4">
    <source>
        <dbReference type="Proteomes" id="UP000078543"/>
    </source>
</evidence>
<organism evidence="3 4">
    <name type="scientific">Magnetospirillum moscoviense</name>
    <dbReference type="NCBI Taxonomy" id="1437059"/>
    <lineage>
        <taxon>Bacteria</taxon>
        <taxon>Pseudomonadati</taxon>
        <taxon>Pseudomonadota</taxon>
        <taxon>Alphaproteobacteria</taxon>
        <taxon>Rhodospirillales</taxon>
        <taxon>Rhodospirillaceae</taxon>
        <taxon>Magnetospirillum</taxon>
    </lineage>
</organism>
<keyword evidence="1" id="KW-0472">Membrane</keyword>
<dbReference type="InterPro" id="IPR028087">
    <property type="entry name" value="Tad_N"/>
</dbReference>
<evidence type="ECO:0000313" key="3">
    <source>
        <dbReference type="EMBL" id="OAN55728.1"/>
    </source>
</evidence>
<feature type="transmembrane region" description="Helical" evidence="1">
    <location>
        <begin position="12"/>
        <end position="31"/>
    </location>
</feature>
<accession>A0A178MX16</accession>
<proteinExistence type="predicted"/>
<name>A0A178MX16_9PROT</name>
<feature type="domain" description="Putative Flp pilus-assembly TadG-like N-terminal" evidence="2">
    <location>
        <begin position="10"/>
        <end position="55"/>
    </location>
</feature>
<dbReference type="InterPro" id="IPR011050">
    <property type="entry name" value="Pectin_lyase_fold/virulence"/>
</dbReference>
<comment type="caution">
    <text evidence="3">The sequence shown here is derived from an EMBL/GenBank/DDBJ whole genome shotgun (WGS) entry which is preliminary data.</text>
</comment>
<keyword evidence="1" id="KW-1133">Transmembrane helix</keyword>
<reference evidence="3 4" key="1">
    <citation type="submission" date="2016-04" db="EMBL/GenBank/DDBJ databases">
        <title>Draft genome sequence of freshwater magnetotactic bacteria Magnetospirillum marisnigri SP-1 and Magnetospirillum moscoviense BB-1.</title>
        <authorList>
            <person name="Koziaeva V."/>
            <person name="Dziuba M.V."/>
            <person name="Ivanov T.M."/>
            <person name="Kuznetsov B."/>
            <person name="Grouzdev D.S."/>
        </authorList>
    </citation>
    <scope>NUCLEOTIDE SEQUENCE [LARGE SCALE GENOMIC DNA]</scope>
    <source>
        <strain evidence="3 4">BB-1</strain>
    </source>
</reference>
<dbReference type="SUPFAM" id="SSF51126">
    <property type="entry name" value="Pectin lyase-like"/>
    <property type="match status" value="1"/>
</dbReference>
<dbReference type="STRING" id="1437059.A6A05_08215"/>
<dbReference type="AlphaFoldDB" id="A0A178MX16"/>
<dbReference type="EMBL" id="LWQU01000095">
    <property type="protein sequence ID" value="OAN55728.1"/>
    <property type="molecule type" value="Genomic_DNA"/>
</dbReference>
<protein>
    <recommendedName>
        <fullName evidence="2">Putative Flp pilus-assembly TadG-like N-terminal domain-containing protein</fullName>
    </recommendedName>
</protein>
<dbReference type="Proteomes" id="UP000078543">
    <property type="component" value="Unassembled WGS sequence"/>
</dbReference>
<dbReference type="RefSeq" id="WP_172822187.1">
    <property type="nucleotide sequence ID" value="NZ_LWQU01000095.1"/>
</dbReference>
<gene>
    <name evidence="3" type="ORF">A6A05_08215</name>
</gene>
<keyword evidence="1" id="KW-0812">Transmembrane</keyword>
<dbReference type="Pfam" id="PF13400">
    <property type="entry name" value="Tad"/>
    <property type="match status" value="1"/>
</dbReference>
<keyword evidence="4" id="KW-1185">Reference proteome</keyword>
<evidence type="ECO:0000256" key="1">
    <source>
        <dbReference type="SAM" id="Phobius"/>
    </source>
</evidence>